<evidence type="ECO:0000256" key="1">
    <source>
        <dbReference type="SAM" id="MobiDB-lite"/>
    </source>
</evidence>
<sequence>MPRPPRAAAALIVASCLLGLTFGAVGCGRDNAPPKRAEDKDSAATRQIPEDRAAANRAAMRDCAPPDDDLVSALPDDLELEPVENDPNLALLGDAAPSAEGVSLKQGGTLVGSIVAFPLLAGEEDTYTQTVLRTVRRRASVRRRTSVRVRKGRVGGVTATRIDVAPGGTLYIIRRDCRILEIRARTPRLAKDLALRLADQP</sequence>
<dbReference type="KEGG" id="parq:DSM112329_00593"/>
<reference evidence="3" key="1">
    <citation type="submission" date="2022-12" db="EMBL/GenBank/DDBJ databases">
        <title>Paraconexibacter alkalitolerans sp. nov. and Baekduia alba sp. nov., isolated from soil and emended description of the genera Paraconexibacter (Chun et al., 2020) and Baekduia (An et al., 2020).</title>
        <authorList>
            <person name="Vieira S."/>
            <person name="Huber K.J."/>
            <person name="Geppert A."/>
            <person name="Wolf J."/>
            <person name="Neumann-Schaal M."/>
            <person name="Muesken M."/>
            <person name="Overmann J."/>
        </authorList>
    </citation>
    <scope>NUCLEOTIDE SEQUENCE</scope>
    <source>
        <strain evidence="3">AEG42_29</strain>
    </source>
</reference>
<feature type="region of interest" description="Disordered" evidence="1">
    <location>
        <begin position="29"/>
        <end position="48"/>
    </location>
</feature>
<dbReference type="EMBL" id="CP114014">
    <property type="protein sequence ID" value="XAY03772.1"/>
    <property type="molecule type" value="Genomic_DNA"/>
</dbReference>
<evidence type="ECO:0000313" key="3">
    <source>
        <dbReference type="EMBL" id="XAY03772.1"/>
    </source>
</evidence>
<keyword evidence="2" id="KW-0732">Signal</keyword>
<name>A0AAU7AQX8_9ACTN</name>
<dbReference type="AlphaFoldDB" id="A0AAU7AQX8"/>
<accession>A0AAU7AQX8</accession>
<feature type="chain" id="PRO_5043358071" evidence="2">
    <location>
        <begin position="27"/>
        <end position="201"/>
    </location>
</feature>
<feature type="signal peptide" evidence="2">
    <location>
        <begin position="1"/>
        <end position="26"/>
    </location>
</feature>
<gene>
    <name evidence="3" type="ORF">DSM112329_00593</name>
</gene>
<dbReference type="RefSeq" id="WP_354700324.1">
    <property type="nucleotide sequence ID" value="NZ_CP114014.1"/>
</dbReference>
<feature type="compositionally biased region" description="Basic and acidic residues" evidence="1">
    <location>
        <begin position="32"/>
        <end position="48"/>
    </location>
</feature>
<organism evidence="3">
    <name type="scientific">Paraconexibacter sp. AEG42_29</name>
    <dbReference type="NCBI Taxonomy" id="2997339"/>
    <lineage>
        <taxon>Bacteria</taxon>
        <taxon>Bacillati</taxon>
        <taxon>Actinomycetota</taxon>
        <taxon>Thermoleophilia</taxon>
        <taxon>Solirubrobacterales</taxon>
        <taxon>Paraconexibacteraceae</taxon>
        <taxon>Paraconexibacter</taxon>
    </lineage>
</organism>
<protein>
    <submittedName>
        <fullName evidence="3">Uncharacterized protein</fullName>
    </submittedName>
</protein>
<evidence type="ECO:0000256" key="2">
    <source>
        <dbReference type="SAM" id="SignalP"/>
    </source>
</evidence>
<proteinExistence type="predicted"/>
<dbReference type="PROSITE" id="PS51257">
    <property type="entry name" value="PROKAR_LIPOPROTEIN"/>
    <property type="match status" value="1"/>
</dbReference>